<evidence type="ECO:0000313" key="3">
    <source>
        <dbReference type="Proteomes" id="UP000261600"/>
    </source>
</evidence>
<reference evidence="2" key="1">
    <citation type="submission" date="2025-08" db="UniProtKB">
        <authorList>
            <consortium name="Ensembl"/>
        </authorList>
    </citation>
    <scope>IDENTIFICATION</scope>
</reference>
<keyword evidence="1" id="KW-1133">Transmembrane helix</keyword>
<keyword evidence="1" id="KW-0472">Membrane</keyword>
<feature type="transmembrane region" description="Helical" evidence="1">
    <location>
        <begin position="37"/>
        <end position="55"/>
    </location>
</feature>
<dbReference type="STRING" id="43700.ENSMALP00000011587"/>
<accession>A0A3Q3JD36</accession>
<evidence type="ECO:0000313" key="2">
    <source>
        <dbReference type="Ensembl" id="ENSMALP00000011587.1"/>
    </source>
</evidence>
<reference evidence="2" key="2">
    <citation type="submission" date="2025-09" db="UniProtKB">
        <authorList>
            <consortium name="Ensembl"/>
        </authorList>
    </citation>
    <scope>IDENTIFICATION</scope>
</reference>
<dbReference type="Proteomes" id="UP000261600">
    <property type="component" value="Unplaced"/>
</dbReference>
<organism evidence="2 3">
    <name type="scientific">Monopterus albus</name>
    <name type="common">Swamp eel</name>
    <dbReference type="NCBI Taxonomy" id="43700"/>
    <lineage>
        <taxon>Eukaryota</taxon>
        <taxon>Metazoa</taxon>
        <taxon>Chordata</taxon>
        <taxon>Craniata</taxon>
        <taxon>Vertebrata</taxon>
        <taxon>Euteleostomi</taxon>
        <taxon>Actinopterygii</taxon>
        <taxon>Neopterygii</taxon>
        <taxon>Teleostei</taxon>
        <taxon>Neoteleostei</taxon>
        <taxon>Acanthomorphata</taxon>
        <taxon>Anabantaria</taxon>
        <taxon>Synbranchiformes</taxon>
        <taxon>Synbranchidae</taxon>
        <taxon>Monopterus</taxon>
    </lineage>
</organism>
<keyword evidence="1" id="KW-0812">Transmembrane</keyword>
<dbReference type="Ensembl" id="ENSMALT00000011834.1">
    <property type="protein sequence ID" value="ENSMALP00000011587.1"/>
    <property type="gene ID" value="ENSMALG00000008233.1"/>
</dbReference>
<proteinExistence type="predicted"/>
<sequence length="86" mass="9543">MPFSPLDDLEGGESVCIPEDVGIVLEGINVFQDLDNVALAVAILFVLMYALNLSYPPDLCYIFEVVQKIFMELEKGTVSFLIKCLL</sequence>
<dbReference type="AlphaFoldDB" id="A0A3Q3JD36"/>
<name>A0A3Q3JD36_MONAL</name>
<protein>
    <submittedName>
        <fullName evidence="2">Uncharacterized protein</fullName>
    </submittedName>
</protein>
<evidence type="ECO:0000256" key="1">
    <source>
        <dbReference type="SAM" id="Phobius"/>
    </source>
</evidence>
<keyword evidence="3" id="KW-1185">Reference proteome</keyword>